<dbReference type="Proteomes" id="UP000294558">
    <property type="component" value="Unassembled WGS sequence"/>
</dbReference>
<proteinExistence type="predicted"/>
<dbReference type="OrthoDB" id="9808778at2"/>
<dbReference type="PANTHER" id="PTHR34677">
    <property type="match status" value="1"/>
</dbReference>
<dbReference type="InterPro" id="IPR003410">
    <property type="entry name" value="HYR_dom"/>
</dbReference>
<name>A0A4R7HVW9_9ACTN</name>
<accession>A0A4R7HVW9</accession>
<feature type="signal peptide" evidence="4">
    <location>
        <begin position="1"/>
        <end position="22"/>
    </location>
</feature>
<feature type="domain" description="HYR" evidence="5">
    <location>
        <begin position="1296"/>
        <end position="1376"/>
    </location>
</feature>
<keyword evidence="3" id="KW-0472">Membrane</keyword>
<dbReference type="Pfam" id="PF19078">
    <property type="entry name" value="Big_12"/>
    <property type="match status" value="2"/>
</dbReference>
<feature type="region of interest" description="Disordered" evidence="2">
    <location>
        <begin position="662"/>
        <end position="682"/>
    </location>
</feature>
<feature type="chain" id="PRO_5038852426" evidence="4">
    <location>
        <begin position="23"/>
        <end position="1415"/>
    </location>
</feature>
<dbReference type="EMBL" id="SOAU01000001">
    <property type="protein sequence ID" value="TDT14659.1"/>
    <property type="molecule type" value="Genomic_DNA"/>
</dbReference>
<dbReference type="InterPro" id="IPR044048">
    <property type="entry name" value="Big_12"/>
</dbReference>
<keyword evidence="1" id="KW-0677">Repeat</keyword>
<evidence type="ECO:0000313" key="7">
    <source>
        <dbReference type="Proteomes" id="UP000294558"/>
    </source>
</evidence>
<keyword evidence="3" id="KW-1133">Transmembrane helix</keyword>
<feature type="region of interest" description="Disordered" evidence="2">
    <location>
        <begin position="1299"/>
        <end position="1331"/>
    </location>
</feature>
<evidence type="ECO:0000313" key="6">
    <source>
        <dbReference type="EMBL" id="TDT14659.1"/>
    </source>
</evidence>
<keyword evidence="3" id="KW-0812">Transmembrane</keyword>
<gene>
    <name evidence="6" type="ORF">BDK89_0214</name>
</gene>
<dbReference type="RefSeq" id="WP_133867188.1">
    <property type="nucleotide sequence ID" value="NZ_SOAU01000001.1"/>
</dbReference>
<keyword evidence="4" id="KW-0732">Signal</keyword>
<dbReference type="PANTHER" id="PTHR34677:SF3">
    <property type="entry name" value="BACTERIAL IG-LIKE DOMAIN-CONTAINING PROTEIN"/>
    <property type="match status" value="1"/>
</dbReference>
<evidence type="ECO:0000256" key="3">
    <source>
        <dbReference type="SAM" id="Phobius"/>
    </source>
</evidence>
<protein>
    <submittedName>
        <fullName evidence="6">HYR domain-containing protein</fullName>
    </submittedName>
</protein>
<dbReference type="PROSITE" id="PS50825">
    <property type="entry name" value="HYR"/>
    <property type="match status" value="1"/>
</dbReference>
<feature type="transmembrane region" description="Helical" evidence="3">
    <location>
        <begin position="1390"/>
        <end position="1408"/>
    </location>
</feature>
<evidence type="ECO:0000259" key="5">
    <source>
        <dbReference type="PROSITE" id="PS50825"/>
    </source>
</evidence>
<organism evidence="6 7">
    <name type="scientific">Ilumatobacter fluminis</name>
    <dbReference type="NCBI Taxonomy" id="467091"/>
    <lineage>
        <taxon>Bacteria</taxon>
        <taxon>Bacillati</taxon>
        <taxon>Actinomycetota</taxon>
        <taxon>Acidimicrobiia</taxon>
        <taxon>Acidimicrobiales</taxon>
        <taxon>Ilumatobacteraceae</taxon>
        <taxon>Ilumatobacter</taxon>
    </lineage>
</organism>
<feature type="compositionally biased region" description="Polar residues" evidence="2">
    <location>
        <begin position="664"/>
        <end position="682"/>
    </location>
</feature>
<dbReference type="Pfam" id="PF02494">
    <property type="entry name" value="HYR"/>
    <property type="match status" value="2"/>
</dbReference>
<sequence length="1415" mass="139838">MKRRTLLQTVTALALVAGTTVALSGAAPTGAAELGPDDFQISQFANAPSRTAVAYNETDDEYLVVWAETDGSLEPRIFGRIIDGAGAPTGGAFTIAQLGSGDPTTGVIDPDVAWNSTNNEYVVVMAGDDAPDGGGIITSTFEIYAQRVSPAGGLIGSLTEISDMGSNDASGSYDAGEPAVAYNAARNEFLVVWEGDDDTAPLVNGETEIFGQLLTNTLGELGTDTRISNLGVDGDGGTDARSPAVAALNGAYAVVWHGNDLSFNFEIYGQLVDAVDLTEIGGDTLISTDAVNDEAYDPAIAGDPTGSNALVVWEHDNGAGNDFEVAAAPITATGGSISVGSNAVDVSGTGGALNVPQAPAVAYNADTGLYSVVWAGDHGTLTGPGDNEVIHTVLDAGAAVVEAPEVISDMTAPNSTGHPDVAPASGAQYAAVWIGDDAGTGNTQVFGQFVVPATDLEITSMTLTSADPVLEGGVVTYVIAYANNGPIAADAIITDLAPTGVTFDSFSSTGPTPTQRAGDDYSWDVTIPAGGSGTITINGTAGTTQGTVTNTATIATAPGFVDEVPGNDSASDTVYVDAIPTVTVEQAASQDDPTNGLPVVFDVVFSEPVTWTAGAGLTVGGTAPAPIGVTLGGGPTAYTISLSPAGDGTVIPSLAAAAATDATGNSSLASTSTDNTVTYDGTAPTSQVEQAASQADPTNGSSVEFTVTFSEDVTGFDDGDVDFTGSTAPGTLSAVVTGGPDVYTVTVSGYTGDGDVVVSVADGAASDGAGNTSLEQASTDATVTVDQTAPTVTIDQATGQDDPTGTSPITLDVVFSEPVTGFDNGDVTVGGSAGPTTVVVTPVSTTDYTVAVSGMTGDGDVTASVDAAAASDAAGNASVASTSTDGTVTYDATLPTVTVEQAATQDDPTNGTTAIFTVTFSEPVTGLTGPAFDVGGTATSAGLSLTGSGTDYEATVTGISTSGTVTLDLPAGAAQDAGGNTNLASTSVDNEVTVDQTAPTSQIVQAAGQPDPTNSDPQFTVTFSEPVTGFDETDVDLSTSTTPGTLTAVVTGGPTVYDVTVSGFTDEGDVVALVPDGAASDLAGNASVATPSPDFVVTIDLTSPMVTIDQAIDQADPTNELPVSFTVEFSREVTGFTADDVIVTGSAGATDVSVTAVSPTEYTVEVGGAVNDGAITVEIGADAVVDIAGNGNPASTSTDDTVTYDTTGPVLAVPDATVVASTDPGQPGAVVEFVVTSSDPAPASAGDRLGEAAPGSGIICDPASGSFFPIGTTTVVCQAADAAGNVSTDSFQVEVVDDEDPTISSGTNQSVNLSSGTSGPVTYTSPTATDNSGEVTVTCTPASGSTMSVGANSVTCQAVDAAGNTASTSFTVTVVAPAGEIPATGGGGTGLVPIALAMVIAGLALITTKRHRPVG</sequence>
<feature type="compositionally biased region" description="Polar residues" evidence="2">
    <location>
        <begin position="1302"/>
        <end position="1331"/>
    </location>
</feature>
<reference evidence="6 7" key="1">
    <citation type="submission" date="2019-03" db="EMBL/GenBank/DDBJ databases">
        <title>Sequencing the genomes of 1000 actinobacteria strains.</title>
        <authorList>
            <person name="Klenk H.-P."/>
        </authorList>
    </citation>
    <scope>NUCLEOTIDE SEQUENCE [LARGE SCALE GENOMIC DNA]</scope>
    <source>
        <strain evidence="6 7">DSM 18936</strain>
    </source>
</reference>
<evidence type="ECO:0000256" key="2">
    <source>
        <dbReference type="SAM" id="MobiDB-lite"/>
    </source>
</evidence>
<evidence type="ECO:0000256" key="4">
    <source>
        <dbReference type="SAM" id="SignalP"/>
    </source>
</evidence>
<comment type="caution">
    <text evidence="6">The sequence shown here is derived from an EMBL/GenBank/DDBJ whole genome shotgun (WGS) entry which is preliminary data.</text>
</comment>
<evidence type="ECO:0000256" key="1">
    <source>
        <dbReference type="ARBA" id="ARBA00022737"/>
    </source>
</evidence>
<keyword evidence="7" id="KW-1185">Reference proteome</keyword>